<accession>A0A0A7CLY1</accession>
<feature type="chain" id="PRO_5002027270" description="folate gamma-glutamyl hydrolase" evidence="9">
    <location>
        <begin position="20"/>
        <end position="322"/>
    </location>
</feature>
<dbReference type="EC" id="3.4.19.9" evidence="3 8"/>
<dbReference type="FunFam" id="3.40.50.880:FF:000054">
    <property type="entry name" value="Folate gamma-glutamyl hydrolase"/>
    <property type="match status" value="1"/>
</dbReference>
<dbReference type="Gene3D" id="3.40.50.880">
    <property type="match status" value="1"/>
</dbReference>
<dbReference type="SUPFAM" id="SSF52317">
    <property type="entry name" value="Class I glutamine amidotransferase-like"/>
    <property type="match status" value="1"/>
</dbReference>
<dbReference type="PROSITE" id="PS51275">
    <property type="entry name" value="PEPTIDASE_C26_GGH"/>
    <property type="match status" value="1"/>
</dbReference>
<dbReference type="Pfam" id="PF07722">
    <property type="entry name" value="Peptidase_C26"/>
    <property type="match status" value="1"/>
</dbReference>
<evidence type="ECO:0000256" key="8">
    <source>
        <dbReference type="PROSITE-ProRule" id="PRU00607"/>
    </source>
</evidence>
<evidence type="ECO:0000256" key="5">
    <source>
        <dbReference type="ARBA" id="ARBA00022729"/>
    </source>
</evidence>
<evidence type="ECO:0000256" key="2">
    <source>
        <dbReference type="ARBA" id="ARBA00011083"/>
    </source>
</evidence>
<evidence type="ECO:0000256" key="1">
    <source>
        <dbReference type="ARBA" id="ARBA00004239"/>
    </source>
</evidence>
<evidence type="ECO:0000256" key="9">
    <source>
        <dbReference type="SAM" id="SignalP"/>
    </source>
</evidence>
<reference evidence="10" key="1">
    <citation type="journal article" date="2014" name="Genome Biol. Evol.">
        <title>The secreted proteins of Achlya hypogyna and Thraustotheca clavata identify the ancestral oomycete secretome and reveal gene acquisitions by horizontal gene transfer.</title>
        <authorList>
            <person name="Misner I."/>
            <person name="Blouin N."/>
            <person name="Leonard G."/>
            <person name="Richards T.A."/>
            <person name="Lane C.E."/>
        </authorList>
    </citation>
    <scope>NUCLEOTIDE SEQUENCE</scope>
    <source>
        <strain evidence="10">ATCC 34112</strain>
    </source>
</reference>
<protein>
    <recommendedName>
        <fullName evidence="3 8">folate gamma-glutamyl hydrolase</fullName>
        <ecNumber evidence="3 8">3.4.19.9</ecNumber>
    </recommendedName>
</protein>
<comment type="catalytic activity">
    <reaction evidence="8">
        <text>(6S)-5,6,7,8-tetrahydrofolyl-(gamma-L-Glu)(n) + (n-1) H2O = (6S)-5,6,7,8-tetrahydrofolate + (n-1) L-glutamate</text>
        <dbReference type="Rhea" id="RHEA:56784"/>
        <dbReference type="Rhea" id="RHEA-COMP:14738"/>
        <dbReference type="ChEBI" id="CHEBI:15377"/>
        <dbReference type="ChEBI" id="CHEBI:29985"/>
        <dbReference type="ChEBI" id="CHEBI:57453"/>
        <dbReference type="ChEBI" id="CHEBI:141005"/>
        <dbReference type="EC" id="3.4.19.9"/>
    </reaction>
</comment>
<dbReference type="PANTHER" id="PTHR11315:SF0">
    <property type="entry name" value="FOLATE GAMMA-GLUTAMYL HYDROLASE"/>
    <property type="match status" value="1"/>
</dbReference>
<dbReference type="GO" id="GO:0005576">
    <property type="term" value="C:extracellular region"/>
    <property type="evidence" value="ECO:0007669"/>
    <property type="project" value="UniProtKB-SubCell"/>
</dbReference>
<keyword evidence="6 8" id="KW-0378">Hydrolase</keyword>
<feature type="active site" description="Nucleophile" evidence="7 8">
    <location>
        <position position="106"/>
    </location>
</feature>
<dbReference type="InterPro" id="IPR029062">
    <property type="entry name" value="Class_I_gatase-like"/>
</dbReference>
<keyword evidence="5 9" id="KW-0732">Signal</keyword>
<feature type="active site" evidence="8">
    <location>
        <position position="218"/>
    </location>
</feature>
<proteinExistence type="inferred from homology"/>
<evidence type="ECO:0000256" key="4">
    <source>
        <dbReference type="ARBA" id="ARBA00022525"/>
    </source>
</evidence>
<organism evidence="10">
    <name type="scientific">Thraustotheca clavata</name>
    <dbReference type="NCBI Taxonomy" id="74557"/>
    <lineage>
        <taxon>Eukaryota</taxon>
        <taxon>Sar</taxon>
        <taxon>Stramenopiles</taxon>
        <taxon>Oomycota</taxon>
        <taxon>Saprolegniomycetes</taxon>
        <taxon>Saprolegniales</taxon>
        <taxon>Achlyaceae</taxon>
        <taxon>Thraustotheca</taxon>
    </lineage>
</organism>
<evidence type="ECO:0000256" key="3">
    <source>
        <dbReference type="ARBA" id="ARBA00012886"/>
    </source>
</evidence>
<sequence length="322" mass="36521">MVLWLVVASVALTVNPIIAIMAHPFKNNTSDYIAASYVKWIESAGGRVVPIPYSASNETIKSIFRSVNGVLFPGGSAWLNQQAAYVYELALGANDRGEYFPIWGTCLGFEWLVELTSAKGHDILSKVDALNLSLPINYTENAKSSRLFAFKPDLYAPLTNKPLTINSHKYGITPSGFKSSLALSSFYNILATSVDRQGVEFIAAIEAMKYPFYGVQFHPEKNAYEFGKLSNGYFYDDINHGYEAIVAGQAFAHFFIAEARKNNHAFATLEKEHEALIYNYQTTQHKYPTFVEIYELPINKTWHYQAMTRLFRSFFWCIFQYY</sequence>
<feature type="signal peptide" evidence="9">
    <location>
        <begin position="1"/>
        <end position="19"/>
    </location>
</feature>
<dbReference type="PANTHER" id="PTHR11315">
    <property type="entry name" value="PROTEASE FAMILY C26 GAMMA-GLUTAMYL HYDROLASE"/>
    <property type="match status" value="1"/>
</dbReference>
<keyword evidence="4" id="KW-0964">Secreted</keyword>
<feature type="active site" description="Proton donor" evidence="7">
    <location>
        <position position="218"/>
    </location>
</feature>
<dbReference type="InterPro" id="IPR011697">
    <property type="entry name" value="Peptidase_C26"/>
</dbReference>
<dbReference type="GO" id="GO:0034722">
    <property type="term" value="F:gamma-glutamyl-peptidase activity"/>
    <property type="evidence" value="ECO:0007669"/>
    <property type="project" value="UniProtKB-UniRule"/>
</dbReference>
<comment type="similarity">
    <text evidence="2">Belongs to the peptidase C26 family.</text>
</comment>
<dbReference type="GO" id="GO:0005773">
    <property type="term" value="C:vacuole"/>
    <property type="evidence" value="ECO:0007669"/>
    <property type="project" value="TreeGrafter"/>
</dbReference>
<dbReference type="AlphaFoldDB" id="A0A0A7CLY1"/>
<evidence type="ECO:0000256" key="7">
    <source>
        <dbReference type="PIRSR" id="PIRSR615527-1"/>
    </source>
</evidence>
<dbReference type="GO" id="GO:0046900">
    <property type="term" value="P:tetrahydrofolylpolyglutamate metabolic process"/>
    <property type="evidence" value="ECO:0007669"/>
    <property type="project" value="TreeGrafter"/>
</dbReference>
<comment type="subcellular location">
    <subcellularLocation>
        <location evidence="1">Secreted</location>
        <location evidence="1">Extracellular space</location>
    </subcellularLocation>
</comment>
<evidence type="ECO:0000313" key="10">
    <source>
        <dbReference type="EMBL" id="AIG55455.1"/>
    </source>
</evidence>
<dbReference type="EMBL" id="KM037994">
    <property type="protein sequence ID" value="AIG55455.1"/>
    <property type="molecule type" value="Genomic_DNA"/>
</dbReference>
<evidence type="ECO:0000256" key="6">
    <source>
        <dbReference type="ARBA" id="ARBA00022801"/>
    </source>
</evidence>
<dbReference type="PROSITE" id="PS51273">
    <property type="entry name" value="GATASE_TYPE_1"/>
    <property type="match status" value="1"/>
</dbReference>
<dbReference type="InterPro" id="IPR015527">
    <property type="entry name" value="Pept_C26_g-glut_hydrolase"/>
</dbReference>
<name>A0A0A7CLY1_9STRA</name>